<dbReference type="RefSeq" id="WP_191204743.1">
    <property type="nucleotide sequence ID" value="NZ_JACXZA010000004.1"/>
</dbReference>
<dbReference type="InterPro" id="IPR001647">
    <property type="entry name" value="HTH_TetR"/>
</dbReference>
<keyword evidence="2 4" id="KW-0238">DNA-binding</keyword>
<evidence type="ECO:0000313" key="7">
    <source>
        <dbReference type="Proteomes" id="UP000609346"/>
    </source>
</evidence>
<evidence type="ECO:0000256" key="3">
    <source>
        <dbReference type="ARBA" id="ARBA00023163"/>
    </source>
</evidence>
<dbReference type="Gene3D" id="1.10.357.10">
    <property type="entry name" value="Tetracycline Repressor, domain 2"/>
    <property type="match status" value="1"/>
</dbReference>
<keyword evidence="3" id="KW-0804">Transcription</keyword>
<evidence type="ECO:0000256" key="1">
    <source>
        <dbReference type="ARBA" id="ARBA00023015"/>
    </source>
</evidence>
<dbReference type="PROSITE" id="PS50977">
    <property type="entry name" value="HTH_TETR_2"/>
    <property type="match status" value="1"/>
</dbReference>
<dbReference type="PANTHER" id="PTHR30055">
    <property type="entry name" value="HTH-TYPE TRANSCRIPTIONAL REGULATOR RUTR"/>
    <property type="match status" value="1"/>
</dbReference>
<accession>A0ABR8MZS3</accession>
<organism evidence="6 7">
    <name type="scientific">Paenibacillus terricola</name>
    <dbReference type="NCBI Taxonomy" id="2763503"/>
    <lineage>
        <taxon>Bacteria</taxon>
        <taxon>Bacillati</taxon>
        <taxon>Bacillota</taxon>
        <taxon>Bacilli</taxon>
        <taxon>Bacillales</taxon>
        <taxon>Paenibacillaceae</taxon>
        <taxon>Paenibacillus</taxon>
    </lineage>
</organism>
<dbReference type="EMBL" id="JACXZA010000004">
    <property type="protein sequence ID" value="MBD3920445.1"/>
    <property type="molecule type" value="Genomic_DNA"/>
</dbReference>
<evidence type="ECO:0000256" key="2">
    <source>
        <dbReference type="ARBA" id="ARBA00023125"/>
    </source>
</evidence>
<name>A0ABR8MZS3_9BACL</name>
<dbReference type="InterPro" id="IPR009057">
    <property type="entry name" value="Homeodomain-like_sf"/>
</dbReference>
<feature type="DNA-binding region" description="H-T-H motif" evidence="4">
    <location>
        <begin position="37"/>
        <end position="56"/>
    </location>
</feature>
<dbReference type="Pfam" id="PF00440">
    <property type="entry name" value="TetR_N"/>
    <property type="match status" value="1"/>
</dbReference>
<protein>
    <submittedName>
        <fullName evidence="6">TetR/AcrR family transcriptional regulator</fullName>
    </submittedName>
</protein>
<comment type="caution">
    <text evidence="6">The sequence shown here is derived from an EMBL/GenBank/DDBJ whole genome shotgun (WGS) entry which is preliminary data.</text>
</comment>
<dbReference type="SUPFAM" id="SSF46689">
    <property type="entry name" value="Homeodomain-like"/>
    <property type="match status" value="1"/>
</dbReference>
<dbReference type="SUPFAM" id="SSF48498">
    <property type="entry name" value="Tetracyclin repressor-like, C-terminal domain"/>
    <property type="match status" value="1"/>
</dbReference>
<keyword evidence="1" id="KW-0805">Transcription regulation</keyword>
<dbReference type="PANTHER" id="PTHR30055:SF234">
    <property type="entry name" value="HTH-TYPE TRANSCRIPTIONAL REGULATOR BETI"/>
    <property type="match status" value="1"/>
</dbReference>
<sequence length="196" mass="22302">MPRVAKELAEQAFDERREQIKRAALRIFAEKGLASTKMSMIADEAGISHGLTYRYFRSKEEIFVLLVEEAIEEAAEALRNIGQLPGTPLEQVRAFALRLLDEGHRHYFMLVQHAHKSEDVPPKAKEAVQRYSPQSTVELLIPIFIRGQEAGQFAEGDPCRRMILFLSILTGLMLQDSKLPGVEWAQEVNRLMRVLT</sequence>
<dbReference type="InterPro" id="IPR036271">
    <property type="entry name" value="Tet_transcr_reg_TetR-rel_C_sf"/>
</dbReference>
<evidence type="ECO:0000259" key="5">
    <source>
        <dbReference type="PROSITE" id="PS50977"/>
    </source>
</evidence>
<dbReference type="PRINTS" id="PR00455">
    <property type="entry name" value="HTHTETR"/>
</dbReference>
<keyword evidence="7" id="KW-1185">Reference proteome</keyword>
<reference evidence="6 7" key="1">
    <citation type="submission" date="2020-09" db="EMBL/GenBank/DDBJ databases">
        <title>Paenibacillus sp. strain PR3 16S rRNA gene Genome sequencing and assembly.</title>
        <authorList>
            <person name="Kim J."/>
        </authorList>
    </citation>
    <scope>NUCLEOTIDE SEQUENCE [LARGE SCALE GENOMIC DNA]</scope>
    <source>
        <strain evidence="6 7">PR3</strain>
    </source>
</reference>
<gene>
    <name evidence="6" type="ORF">H8B09_16910</name>
</gene>
<evidence type="ECO:0000256" key="4">
    <source>
        <dbReference type="PROSITE-ProRule" id="PRU00335"/>
    </source>
</evidence>
<dbReference type="InterPro" id="IPR050109">
    <property type="entry name" value="HTH-type_TetR-like_transc_reg"/>
</dbReference>
<dbReference type="Proteomes" id="UP000609346">
    <property type="component" value="Unassembled WGS sequence"/>
</dbReference>
<evidence type="ECO:0000313" key="6">
    <source>
        <dbReference type="EMBL" id="MBD3920445.1"/>
    </source>
</evidence>
<feature type="domain" description="HTH tetR-type" evidence="5">
    <location>
        <begin position="14"/>
        <end position="74"/>
    </location>
</feature>
<proteinExistence type="predicted"/>